<dbReference type="VEuPathDB" id="TriTrypDB:LdCL_040016000"/>
<gene>
    <name evidence="7" type="ORF">LDHU3_04.1270</name>
</gene>
<evidence type="ECO:0000256" key="4">
    <source>
        <dbReference type="ARBA" id="ARBA00023136"/>
    </source>
</evidence>
<evidence type="ECO:0000313" key="7">
    <source>
        <dbReference type="EMBL" id="CAC5427236.1"/>
    </source>
</evidence>
<keyword evidence="3 6" id="KW-1133">Transmembrane helix</keyword>
<protein>
    <submittedName>
        <fullName evidence="7">COPI_associated_protein_putative/Pfam:PF08507</fullName>
    </submittedName>
</protein>
<organism evidence="7 8">
    <name type="scientific">Leishmania donovani</name>
    <dbReference type="NCBI Taxonomy" id="5661"/>
    <lineage>
        <taxon>Eukaryota</taxon>
        <taxon>Discoba</taxon>
        <taxon>Euglenozoa</taxon>
        <taxon>Kinetoplastea</taxon>
        <taxon>Metakinetoplastina</taxon>
        <taxon>Trypanosomatida</taxon>
        <taxon>Trypanosomatidae</taxon>
        <taxon>Leishmaniinae</taxon>
        <taxon>Leishmania</taxon>
    </lineage>
</organism>
<dbReference type="Proteomes" id="UP000601710">
    <property type="component" value="Chromosome 4"/>
</dbReference>
<keyword evidence="4 6" id="KW-0472">Membrane</keyword>
<dbReference type="VEuPathDB" id="TriTrypDB:LDHU3_04.1270"/>
<reference evidence="7" key="1">
    <citation type="submission" date="2020-06" db="EMBL/GenBank/DDBJ databases">
        <authorList>
            <person name="Camacho E."/>
            <person name="Gonzalez-de la Fuente S."/>
            <person name="Rastrojo A."/>
            <person name="Peiro-Pastor R."/>
            <person name="Solana JC."/>
            <person name="Tabera L."/>
            <person name="Gamarro F."/>
            <person name="Carrasco-Ramiro F."/>
            <person name="Requena JM."/>
            <person name="Aguado B."/>
        </authorList>
    </citation>
    <scope>NUCLEOTIDE SEQUENCE</scope>
</reference>
<feature type="transmembrane region" description="Helical" evidence="6">
    <location>
        <begin position="50"/>
        <end position="69"/>
    </location>
</feature>
<evidence type="ECO:0000256" key="5">
    <source>
        <dbReference type="SAM" id="MobiDB-lite"/>
    </source>
</evidence>
<feature type="region of interest" description="Disordered" evidence="5">
    <location>
        <begin position="144"/>
        <end position="194"/>
    </location>
</feature>
<evidence type="ECO:0000256" key="6">
    <source>
        <dbReference type="SAM" id="Phobius"/>
    </source>
</evidence>
<evidence type="ECO:0000313" key="8">
    <source>
        <dbReference type="Proteomes" id="UP000601710"/>
    </source>
</evidence>
<keyword evidence="2 6" id="KW-0812">Transmembrane</keyword>
<dbReference type="Pfam" id="PF08507">
    <property type="entry name" value="COPI_assoc"/>
    <property type="match status" value="1"/>
</dbReference>
<dbReference type="PANTHER" id="PTHR28128">
    <property type="entry name" value="GOLGI APPARATUS MEMBRANE PROTEIN TVP15"/>
    <property type="match status" value="1"/>
</dbReference>
<dbReference type="GO" id="GO:0016020">
    <property type="term" value="C:membrane"/>
    <property type="evidence" value="ECO:0007669"/>
    <property type="project" value="UniProtKB-SubCell"/>
</dbReference>
<comment type="subcellular location">
    <subcellularLocation>
        <location evidence="1">Membrane</location>
        <topology evidence="1">Multi-pass membrane protein</topology>
    </subcellularLocation>
</comment>
<feature type="transmembrane region" description="Helical" evidence="6">
    <location>
        <begin position="102"/>
        <end position="134"/>
    </location>
</feature>
<dbReference type="EMBL" id="LR812624">
    <property type="protein sequence ID" value="CAC5427236.1"/>
    <property type="molecule type" value="Genomic_DNA"/>
</dbReference>
<feature type="compositionally biased region" description="Polar residues" evidence="5">
    <location>
        <begin position="168"/>
        <end position="186"/>
    </location>
</feature>
<dbReference type="InterPro" id="IPR013714">
    <property type="entry name" value="Golgi_TVP15"/>
</dbReference>
<evidence type="ECO:0000256" key="2">
    <source>
        <dbReference type="ARBA" id="ARBA00022692"/>
    </source>
</evidence>
<dbReference type="VEuPathDB" id="TriTrypDB:LdBPK_041030.1"/>
<dbReference type="AlphaFoldDB" id="A0A6J8F5Q0"/>
<feature type="transmembrane region" description="Helical" evidence="6">
    <location>
        <begin position="21"/>
        <end position="44"/>
    </location>
</feature>
<sequence>MSRAHNGELRAPSRQSCCHRSWPVVFLIMSLIVVVLAFVCVILAFLHSIITPSIGFLGVYCLIFSLLGLSAEVLQFSSLNGLLFIWMKYFHVLLYYRPRGVFYILFGALLLGTSVIEIVAGTVAIALGALMLLVSMVAGMPEFEEAPEEEHHRRHGGRTSSAAARETSPGTRSSARTKTSAAPTGSKSHREPNV</sequence>
<proteinExistence type="predicted"/>
<name>A0A6J8F5Q0_LEIDO</name>
<accession>A0A6J8F5Q0</accession>
<feature type="transmembrane region" description="Helical" evidence="6">
    <location>
        <begin position="76"/>
        <end position="96"/>
    </location>
</feature>
<evidence type="ECO:0000256" key="3">
    <source>
        <dbReference type="ARBA" id="ARBA00022989"/>
    </source>
</evidence>
<dbReference type="PANTHER" id="PTHR28128:SF1">
    <property type="entry name" value="GOLGI APPARATUS MEMBRANE PROTEIN TVP15"/>
    <property type="match status" value="1"/>
</dbReference>
<evidence type="ECO:0000256" key="1">
    <source>
        <dbReference type="ARBA" id="ARBA00004141"/>
    </source>
</evidence>